<name>A0A1E8PN57_9BURK</name>
<dbReference type="EMBL" id="MAQB02000001">
    <property type="protein sequence ID" value="OFJ47726.1"/>
    <property type="molecule type" value="Genomic_DNA"/>
</dbReference>
<evidence type="ECO:0000313" key="2">
    <source>
        <dbReference type="Proteomes" id="UP000092634"/>
    </source>
</evidence>
<reference evidence="1 2" key="1">
    <citation type="submission" date="2016-10" db="EMBL/GenBank/DDBJ databases">
        <title>Updated version of Genome Assembly of Janthinobacterium lividum ERGS5:01.</title>
        <authorList>
            <person name="Kumar R."/>
            <person name="Acharya V."/>
            <person name="Singh D."/>
        </authorList>
    </citation>
    <scope>NUCLEOTIDE SEQUENCE [LARGE SCALE GENOMIC DNA]</scope>
    <source>
        <strain evidence="1 2">ERGS5:01</strain>
    </source>
</reference>
<dbReference type="Proteomes" id="UP000092634">
    <property type="component" value="Unassembled WGS sequence"/>
</dbReference>
<comment type="caution">
    <text evidence="1">The sequence shown here is derived from an EMBL/GenBank/DDBJ whole genome shotgun (WGS) entry which is preliminary data.</text>
</comment>
<organism evidence="1 2">
    <name type="scientific">Janthinobacterium lividum</name>
    <dbReference type="NCBI Taxonomy" id="29581"/>
    <lineage>
        <taxon>Bacteria</taxon>
        <taxon>Pseudomonadati</taxon>
        <taxon>Pseudomonadota</taxon>
        <taxon>Betaproteobacteria</taxon>
        <taxon>Burkholderiales</taxon>
        <taxon>Oxalobacteraceae</taxon>
        <taxon>Janthinobacterium</taxon>
    </lineage>
</organism>
<sequence length="105" mass="12039">MKKAPIVLMQTTVGDGGDCDTCGMRKMYAQLRLNLAMERFLNARSRQEKGQAARWVVAWNGQLVQPASKSPRPEENCLHSDINRDIFNLKIHISAHFLHTMRRMT</sequence>
<dbReference type="AlphaFoldDB" id="A0A1E8PN57"/>
<protein>
    <submittedName>
        <fullName evidence="1">Uncharacterized protein</fullName>
    </submittedName>
</protein>
<accession>A0A1E8PN57</accession>
<evidence type="ECO:0000313" key="1">
    <source>
        <dbReference type="EMBL" id="OFJ47726.1"/>
    </source>
</evidence>
<gene>
    <name evidence="1" type="ORF">BA896_000600</name>
</gene>
<proteinExistence type="predicted"/>